<feature type="compositionally biased region" description="Low complexity" evidence="5">
    <location>
        <begin position="333"/>
        <end position="346"/>
    </location>
</feature>
<feature type="region of interest" description="Disordered" evidence="5">
    <location>
        <begin position="202"/>
        <end position="236"/>
    </location>
</feature>
<dbReference type="AlphaFoldDB" id="A0A9P8YJF1"/>
<organism evidence="7 8">
    <name type="scientific">Microdochium trichocladiopsis</name>
    <dbReference type="NCBI Taxonomy" id="1682393"/>
    <lineage>
        <taxon>Eukaryota</taxon>
        <taxon>Fungi</taxon>
        <taxon>Dikarya</taxon>
        <taxon>Ascomycota</taxon>
        <taxon>Pezizomycotina</taxon>
        <taxon>Sordariomycetes</taxon>
        <taxon>Xylariomycetidae</taxon>
        <taxon>Xylariales</taxon>
        <taxon>Microdochiaceae</taxon>
        <taxon>Microdochium</taxon>
    </lineage>
</organism>
<evidence type="ECO:0000256" key="1">
    <source>
        <dbReference type="ARBA" id="ARBA00004167"/>
    </source>
</evidence>
<evidence type="ECO:0000256" key="4">
    <source>
        <dbReference type="ARBA" id="ARBA00023136"/>
    </source>
</evidence>
<dbReference type="EMBL" id="JAGTJQ010000001">
    <property type="protein sequence ID" value="KAH7041108.1"/>
    <property type="molecule type" value="Genomic_DNA"/>
</dbReference>
<dbReference type="OrthoDB" id="5311469at2759"/>
<evidence type="ECO:0000256" key="3">
    <source>
        <dbReference type="ARBA" id="ARBA00022989"/>
    </source>
</evidence>
<dbReference type="PANTHER" id="PTHR15549:SF30">
    <property type="entry name" value="MID2 DOMAIN-CONTAINING PROTEIN"/>
    <property type="match status" value="1"/>
</dbReference>
<evidence type="ECO:0000256" key="6">
    <source>
        <dbReference type="SAM" id="Phobius"/>
    </source>
</evidence>
<comment type="caution">
    <text evidence="7">The sequence shown here is derived from an EMBL/GenBank/DDBJ whole genome shotgun (WGS) entry which is preliminary data.</text>
</comment>
<dbReference type="InterPro" id="IPR051694">
    <property type="entry name" value="Immunoregulatory_rcpt-like"/>
</dbReference>
<dbReference type="RefSeq" id="XP_046019163.1">
    <property type="nucleotide sequence ID" value="XM_046152465.1"/>
</dbReference>
<gene>
    <name evidence="7" type="ORF">B0I36DRAFT_312131</name>
</gene>
<evidence type="ECO:0000313" key="8">
    <source>
        <dbReference type="Proteomes" id="UP000756346"/>
    </source>
</evidence>
<comment type="subcellular location">
    <subcellularLocation>
        <location evidence="1">Membrane</location>
        <topology evidence="1">Single-pass membrane protein</topology>
    </subcellularLocation>
</comment>
<dbReference type="PANTHER" id="PTHR15549">
    <property type="entry name" value="PAIRED IMMUNOGLOBULIN-LIKE TYPE 2 RECEPTOR"/>
    <property type="match status" value="1"/>
</dbReference>
<reference evidence="7" key="1">
    <citation type="journal article" date="2021" name="Nat. Commun.">
        <title>Genetic determinants of endophytism in the Arabidopsis root mycobiome.</title>
        <authorList>
            <person name="Mesny F."/>
            <person name="Miyauchi S."/>
            <person name="Thiergart T."/>
            <person name="Pickel B."/>
            <person name="Atanasova L."/>
            <person name="Karlsson M."/>
            <person name="Huettel B."/>
            <person name="Barry K.W."/>
            <person name="Haridas S."/>
            <person name="Chen C."/>
            <person name="Bauer D."/>
            <person name="Andreopoulos W."/>
            <person name="Pangilinan J."/>
            <person name="LaButti K."/>
            <person name="Riley R."/>
            <person name="Lipzen A."/>
            <person name="Clum A."/>
            <person name="Drula E."/>
            <person name="Henrissat B."/>
            <person name="Kohler A."/>
            <person name="Grigoriev I.V."/>
            <person name="Martin F.M."/>
            <person name="Hacquard S."/>
        </authorList>
    </citation>
    <scope>NUCLEOTIDE SEQUENCE</scope>
    <source>
        <strain evidence="7">MPI-CAGE-CH-0230</strain>
    </source>
</reference>
<accession>A0A9P8YJF1</accession>
<sequence>MRSFLGQGLPRTRFLALDAVAVAVALFPLDLAAALKNDFSAYPQGSQACLYSAADSAACTGSTGAELNQCLCTNKGNFVYNTASCVAKDSPGDLNTVYATLVSNCQGTGVTLAVSQDAFMAAAAAATATTSSTTPTAATSTSASTASSSASPTTSSPASPASSDDALSTGAKIGIGVGVGFGAIALALAAWFIWAYSRRRQGPMPLSSSDQDHRSWHPPGSSAFSSSTPAPSEWANDNKQTDAVELGATPWRPPGNPAATEQPLLSELGGDMAYHNNNTTGYQDYAPAGANGAYQNPHYPPHGQPPYGSPHTQYAGDTRGHPSTSPVPTNDGSWTQSSSNSQSYTNHPYSPPSTY</sequence>
<feature type="region of interest" description="Disordered" evidence="5">
    <location>
        <begin position="269"/>
        <end position="355"/>
    </location>
</feature>
<feature type="compositionally biased region" description="Pro residues" evidence="5">
    <location>
        <begin position="298"/>
        <end position="308"/>
    </location>
</feature>
<proteinExistence type="predicted"/>
<feature type="transmembrane region" description="Helical" evidence="6">
    <location>
        <begin position="173"/>
        <end position="196"/>
    </location>
</feature>
<keyword evidence="8" id="KW-1185">Reference proteome</keyword>
<feature type="compositionally biased region" description="Low complexity" evidence="5">
    <location>
        <begin position="217"/>
        <end position="232"/>
    </location>
</feature>
<dbReference type="GO" id="GO:0071944">
    <property type="term" value="C:cell periphery"/>
    <property type="evidence" value="ECO:0007669"/>
    <property type="project" value="UniProtKB-ARBA"/>
</dbReference>
<protein>
    <recommendedName>
        <fullName evidence="9">Extracellular membrane protein CFEM domain-containing protein</fullName>
    </recommendedName>
</protein>
<keyword evidence="2 6" id="KW-0812">Transmembrane</keyword>
<keyword evidence="4 6" id="KW-0472">Membrane</keyword>
<dbReference type="GeneID" id="70182011"/>
<evidence type="ECO:0000256" key="2">
    <source>
        <dbReference type="ARBA" id="ARBA00022692"/>
    </source>
</evidence>
<feature type="compositionally biased region" description="Polar residues" evidence="5">
    <location>
        <begin position="321"/>
        <end position="332"/>
    </location>
</feature>
<evidence type="ECO:0008006" key="9">
    <source>
        <dbReference type="Google" id="ProtNLM"/>
    </source>
</evidence>
<name>A0A9P8YJF1_9PEZI</name>
<evidence type="ECO:0000313" key="7">
    <source>
        <dbReference type="EMBL" id="KAH7041108.1"/>
    </source>
</evidence>
<dbReference type="Proteomes" id="UP000756346">
    <property type="component" value="Unassembled WGS sequence"/>
</dbReference>
<feature type="compositionally biased region" description="Low complexity" evidence="5">
    <location>
        <begin position="132"/>
        <end position="163"/>
    </location>
</feature>
<feature type="region of interest" description="Disordered" evidence="5">
    <location>
        <begin position="132"/>
        <end position="166"/>
    </location>
</feature>
<evidence type="ECO:0000256" key="5">
    <source>
        <dbReference type="SAM" id="MobiDB-lite"/>
    </source>
</evidence>
<dbReference type="GO" id="GO:0016020">
    <property type="term" value="C:membrane"/>
    <property type="evidence" value="ECO:0007669"/>
    <property type="project" value="UniProtKB-SubCell"/>
</dbReference>
<keyword evidence="3 6" id="KW-1133">Transmembrane helix</keyword>